<comment type="caution">
    <text evidence="1">The sequence shown here is derived from an EMBL/GenBank/DDBJ whole genome shotgun (WGS) entry which is preliminary data.</text>
</comment>
<dbReference type="Proteomes" id="UP000628086">
    <property type="component" value="Unassembled WGS sequence"/>
</dbReference>
<name>A0ABR6V1V6_9PSED</name>
<reference evidence="1 2" key="1">
    <citation type="journal article" date="2020" name="Microorganisms">
        <title>Reliable Identification of Environmental Pseudomonas Isolates Using the rpoD Gene.</title>
        <authorList>
            <consortium name="The Broad Institute Genome Sequencing Platform"/>
            <person name="Girard L."/>
            <person name="Lood C."/>
            <person name="Rokni-Zadeh H."/>
            <person name="van Noort V."/>
            <person name="Lavigne R."/>
            <person name="De Mot R."/>
        </authorList>
    </citation>
    <scope>NUCLEOTIDE SEQUENCE [LARGE SCALE GENOMIC DNA]</scope>
    <source>
        <strain evidence="1 2">RW7P2</strain>
    </source>
</reference>
<evidence type="ECO:0000313" key="1">
    <source>
        <dbReference type="EMBL" id="MBC3474456.1"/>
    </source>
</evidence>
<proteinExistence type="predicted"/>
<organism evidence="1 2">
    <name type="scientific">Pseudomonas taiwanensis</name>
    <dbReference type="NCBI Taxonomy" id="470150"/>
    <lineage>
        <taxon>Bacteria</taxon>
        <taxon>Pseudomonadati</taxon>
        <taxon>Pseudomonadota</taxon>
        <taxon>Gammaproteobacteria</taxon>
        <taxon>Pseudomonadales</taxon>
        <taxon>Pseudomonadaceae</taxon>
        <taxon>Pseudomonas</taxon>
    </lineage>
</organism>
<evidence type="ECO:0000313" key="2">
    <source>
        <dbReference type="Proteomes" id="UP000628086"/>
    </source>
</evidence>
<dbReference type="RefSeq" id="WP_177429940.1">
    <property type="nucleotide sequence ID" value="NZ_JABWRR010000001.1"/>
</dbReference>
<sequence>MAGPHGGVFLAGQYRAEYLLGGLHDDPSLVRGALEQGAGELLRLFQLDMRR</sequence>
<gene>
    <name evidence="1" type="ORF">HU747_02480</name>
</gene>
<protein>
    <submittedName>
        <fullName evidence="1">Uncharacterized protein</fullName>
    </submittedName>
</protein>
<accession>A0ABR6V1V6</accession>
<keyword evidence="2" id="KW-1185">Reference proteome</keyword>
<dbReference type="EMBL" id="JABWRS010000001">
    <property type="protein sequence ID" value="MBC3474456.1"/>
    <property type="molecule type" value="Genomic_DNA"/>
</dbReference>